<dbReference type="EMBL" id="OV651819">
    <property type="protein sequence ID" value="CAH1113138.1"/>
    <property type="molecule type" value="Genomic_DNA"/>
</dbReference>
<dbReference type="Proteomes" id="UP001153636">
    <property type="component" value="Chromosome 7"/>
</dbReference>
<dbReference type="GO" id="GO:0016614">
    <property type="term" value="F:oxidoreductase activity, acting on CH-OH group of donors"/>
    <property type="evidence" value="ECO:0007669"/>
    <property type="project" value="InterPro"/>
</dbReference>
<keyword evidence="2" id="KW-1133">Transmembrane helix</keyword>
<organism evidence="4 5">
    <name type="scientific">Psylliodes chrysocephalus</name>
    <dbReference type="NCBI Taxonomy" id="3402493"/>
    <lineage>
        <taxon>Eukaryota</taxon>
        <taxon>Metazoa</taxon>
        <taxon>Ecdysozoa</taxon>
        <taxon>Arthropoda</taxon>
        <taxon>Hexapoda</taxon>
        <taxon>Insecta</taxon>
        <taxon>Pterygota</taxon>
        <taxon>Neoptera</taxon>
        <taxon>Endopterygota</taxon>
        <taxon>Coleoptera</taxon>
        <taxon>Polyphaga</taxon>
        <taxon>Cucujiformia</taxon>
        <taxon>Chrysomeloidea</taxon>
        <taxon>Chrysomelidae</taxon>
        <taxon>Galerucinae</taxon>
        <taxon>Alticini</taxon>
        <taxon>Psylliodes</taxon>
    </lineage>
</organism>
<dbReference type="Gene3D" id="3.30.560.10">
    <property type="entry name" value="Glucose Oxidase, domain 3"/>
    <property type="match status" value="2"/>
</dbReference>
<name>A0A9P0GL64_9CUCU</name>
<dbReference type="SUPFAM" id="SSF51905">
    <property type="entry name" value="FAD/NAD(P)-binding domain"/>
    <property type="match status" value="2"/>
</dbReference>
<feature type="domain" description="Glucose-methanol-choline oxidoreductase N-terminal" evidence="3">
    <location>
        <begin position="480"/>
        <end position="567"/>
    </location>
</feature>
<keyword evidence="2" id="KW-0812">Transmembrane</keyword>
<evidence type="ECO:0000256" key="2">
    <source>
        <dbReference type="SAM" id="Phobius"/>
    </source>
</evidence>
<gene>
    <name evidence="4" type="ORF">PSYICH_LOCUS13969</name>
</gene>
<accession>A0A9P0GL64</accession>
<dbReference type="Pfam" id="PF00732">
    <property type="entry name" value="GMC_oxred_N"/>
    <property type="match status" value="2"/>
</dbReference>
<proteinExistence type="inferred from homology"/>
<keyword evidence="2" id="KW-0472">Membrane</keyword>
<evidence type="ECO:0000313" key="4">
    <source>
        <dbReference type="EMBL" id="CAH1113138.1"/>
    </source>
</evidence>
<feature type="domain" description="Glucose-methanol-choline oxidoreductase N-terminal" evidence="3">
    <location>
        <begin position="46"/>
        <end position="229"/>
    </location>
</feature>
<sequence length="574" mass="66327">MNSCVFHGIILIGLVFVFPVELLLVPIYIENVRDPYCQVKNNQTFDFIVIGSGPTGSVIANRLSEVPEWNILLIEAGGVPSPIVDPPGICSALQFTNYDWGYRTEQQDGVCSGCINKTIKYAHGKALGGTTIINFMIHVRGNRRDYDRWSAMGNPGWSYDEVLPYFLKSEDAHLEKSEPGYHSSGGYLTISDVPYRTKLVDAVVEGAQEAGYPYIDYNGKEQIGLCIFCVQNMENIEEYTNQDILNLFYIHGECNRIKSRTCRMFNERYPHLPPMNRQKFDRIDANFLNNFKQNPGRNPLNKWHPYAQRKVHELRDGDQIRRTELCEWLLVRIQEDPEILNKILWSDESKFTRKGIINRKQCHFWANENPHFYRKAQFQYEFSFNVFAVISFGRAFYYIYNERLTAERYIRILREVVADILNQLPNNNFWYQLDGAPAHSTYYVNQEITAIFEDRWIGPNGPWLWPARSPDLTPVSYVQAHLRNGRRCSAEKAFLRPVATRPNLKILTNSRVVEILIDPDSKKAYGIKYARKKKYYYAFANKEVISSAGGLNSPQLLMLSGIGPKQHLDELGKF</sequence>
<protein>
    <recommendedName>
        <fullName evidence="3">Glucose-methanol-choline oxidoreductase N-terminal domain-containing protein</fullName>
    </recommendedName>
</protein>
<dbReference type="GO" id="GO:0050660">
    <property type="term" value="F:flavin adenine dinucleotide binding"/>
    <property type="evidence" value="ECO:0007669"/>
    <property type="project" value="InterPro"/>
</dbReference>
<evidence type="ECO:0000256" key="1">
    <source>
        <dbReference type="ARBA" id="ARBA00010790"/>
    </source>
</evidence>
<keyword evidence="5" id="KW-1185">Reference proteome</keyword>
<dbReference type="Gene3D" id="3.50.50.60">
    <property type="entry name" value="FAD/NAD(P)-binding domain"/>
    <property type="match status" value="2"/>
</dbReference>
<dbReference type="PANTHER" id="PTHR11552:SF208">
    <property type="entry name" value="RE36204P-RELATED"/>
    <property type="match status" value="1"/>
</dbReference>
<evidence type="ECO:0000313" key="5">
    <source>
        <dbReference type="Proteomes" id="UP001153636"/>
    </source>
</evidence>
<reference evidence="4" key="1">
    <citation type="submission" date="2022-01" db="EMBL/GenBank/DDBJ databases">
        <authorList>
            <person name="King R."/>
        </authorList>
    </citation>
    <scope>NUCLEOTIDE SEQUENCE</scope>
</reference>
<dbReference type="PANTHER" id="PTHR11552">
    <property type="entry name" value="GLUCOSE-METHANOL-CHOLINE GMC OXIDOREDUCTASE"/>
    <property type="match status" value="1"/>
</dbReference>
<comment type="similarity">
    <text evidence="1">Belongs to the GMC oxidoreductase family.</text>
</comment>
<dbReference type="InterPro" id="IPR000172">
    <property type="entry name" value="GMC_OxRdtase_N"/>
</dbReference>
<dbReference type="InterPro" id="IPR012132">
    <property type="entry name" value="GMC_OxRdtase"/>
</dbReference>
<dbReference type="InterPro" id="IPR036188">
    <property type="entry name" value="FAD/NAD-bd_sf"/>
</dbReference>
<feature type="transmembrane region" description="Helical" evidence="2">
    <location>
        <begin position="6"/>
        <end position="29"/>
    </location>
</feature>
<evidence type="ECO:0000259" key="3">
    <source>
        <dbReference type="Pfam" id="PF00732"/>
    </source>
</evidence>
<dbReference type="OrthoDB" id="6757872at2759"/>
<dbReference type="AlphaFoldDB" id="A0A9P0GL64"/>